<dbReference type="AlphaFoldDB" id="A0A2S2KNP4"/>
<dbReference type="EMBL" id="BGKI01000001">
    <property type="protein sequence ID" value="GBH33212.1"/>
    <property type="molecule type" value="Genomic_DNA"/>
</dbReference>
<evidence type="ECO:0000313" key="1">
    <source>
        <dbReference type="EMBL" id="GBH33212.1"/>
    </source>
</evidence>
<name>A0A2S2KNP4_9ARCH</name>
<dbReference type="Proteomes" id="UP000245829">
    <property type="component" value="Unassembled WGS sequence"/>
</dbReference>
<comment type="caution">
    <text evidence="1">The sequence shown here is derived from an EMBL/GenBank/DDBJ whole genome shotgun (WGS) entry which is preliminary data.</text>
</comment>
<organism evidence="1 2">
    <name type="scientific">Nitrosopumilus zosterae</name>
    <dbReference type="NCBI Taxonomy" id="718286"/>
    <lineage>
        <taxon>Archaea</taxon>
        <taxon>Nitrososphaerota</taxon>
        <taxon>Nitrososphaeria</taxon>
        <taxon>Nitrosopumilales</taxon>
        <taxon>Nitrosopumilaceae</taxon>
        <taxon>Nitrosopumilus</taxon>
    </lineage>
</organism>
<reference evidence="1 2" key="1">
    <citation type="submission" date="2018-05" db="EMBL/GenBank/DDBJ databases">
        <title>genome sequencing of Nitrosopumilus sp. NM25.</title>
        <authorList>
            <person name="Mori K."/>
            <person name="Nakagawa T."/>
        </authorList>
    </citation>
    <scope>NUCLEOTIDE SEQUENCE [LARGE SCALE GENOMIC DNA]</scope>
    <source>
        <strain evidence="1 2">NM25</strain>
    </source>
</reference>
<dbReference type="OrthoDB" id="3132at2157"/>
<accession>A0A2S2KNP4</accession>
<sequence length="233" mass="26518">MLAFLSFSIFGNDLAEAQVDPLSNIVFLQTGQINTDENQFQISNDITVREFFGGKIIRISGQTIEGFPYITYSKVSEEKTDSRGIIFINDQFVNLSFQEKITDSKTITEKNDDLAILVQYTQRVYSEKYAKIDVKIFEKSQNKLNDFYQNYGYKQNTNISVSIINEDDQTAFSSNGITDKNGLYQTEFFIPENFKRQTLTVTIIAENNDSKSSRVLQIFSLGQQSDDGKSSTP</sequence>
<keyword evidence="2" id="KW-1185">Reference proteome</keyword>
<protein>
    <submittedName>
        <fullName evidence="1">Uncharacterized protein</fullName>
    </submittedName>
</protein>
<gene>
    <name evidence="1" type="ORF">NZNM25_00030</name>
</gene>
<evidence type="ECO:0000313" key="2">
    <source>
        <dbReference type="Proteomes" id="UP000245829"/>
    </source>
</evidence>
<proteinExistence type="predicted"/>